<evidence type="ECO:0000313" key="3">
    <source>
        <dbReference type="Proteomes" id="UP000305131"/>
    </source>
</evidence>
<dbReference type="InterPro" id="IPR036709">
    <property type="entry name" value="Autotransporte_beta_dom_sf"/>
</dbReference>
<dbReference type="NCBIfam" id="TIGR04393">
    <property type="entry name" value="rpt_T5SS_PEPC"/>
    <property type="match status" value="6"/>
</dbReference>
<dbReference type="Gene3D" id="2.40.128.130">
    <property type="entry name" value="Autotransporter beta-domain"/>
    <property type="match status" value="1"/>
</dbReference>
<sequence length="1067" mass="104499">MLQNLGRVRMGVGGFMGNGKTERLRGRKAIGGTMTLRALRAGARISAASVLAAGMVVPVTAWAQSVTTTGDVNPSPAVSPDWNLAVPLEVGFLNEGSLTVEGGGTVSAPTVSVGAFATGTATVTGTGSSLSSTVLYSGFLGSGTLNIEDGASVSATVVFIGGFTDGAATVTGAGSSLSSGSTLYVGFLGTGTLNVEDGGSVSAINTTIGGFKDGTATVTGAGSSITGSSVLYVGFLGTGTLNVENGATASAPTTYIGGSASGTATITGTGSSLSSDTVYVGYLGAGTLNVTDGGSVSDTDGYLGSNGIAGTATVSGTGSTWSNSASLHIDGGSTLTVTDGGGVSSQDGYVGTNGLGGTATISGTGSTWSNSASLHIDGTGTLNVTNGGSVSDTDGYLGSDGFASSATISGAGSIWSNSSSLHIDGGSSLTVTDGGVVKVGATGTGTLDIATAAGSAGTLIIGAAAADAPAAAGTLQVGSIAFGDGAGTLVLNHTAISPYELAANISSTGTTSAIDVYAGVTRLTGDDSGFQGLTTVHGGTLLVGADGGSTVLGGNVVVDSAGTLGGYGKIGGNLTVAGTLAPGNSIGTLSVGGNAGFTSTSTYAVELNTSTGAADKTVVDGAATIATGAVLDVDRSGSGPYLVGTRYTVLTAAGGISGLFALTGDTYLTPFYDLGLVSDGTTMALEVEKTTQFADAALTFNQRNTAAALDRLPADGALSFAVGNQASFAAARVAFDLLSGELYASAKTVFIEDSRFVRNAMNDRLRAATDAVATASAPALAYVKGVPTKVAPNHDGLVFWATGFGSWGSIDTDGNAASLDSSTGGLLVGADAPVGDWRVGVLAGYSGTSFSVDDRASSGSSDNYHVGLYGGSAWGALSLRTGAAYTWQDVSSTRTVAFPGLFDQLSGDYTAGTAQVFGELGWRINAAGVAFEPFANLAYVNLDTQGFTETGGIAALTVDGESTGVTFTTLGLRASAAFDLGSMAAVARGTLGWRHAFGDTTPTSVNAFAVFDAYTVAGVPIAEDAAVVEAGLDIKLSPQATLGLVYAGQFGSGATDNGGKATLSYKF</sequence>
<dbReference type="Pfam" id="PF03797">
    <property type="entry name" value="Autotransporter"/>
    <property type="match status" value="1"/>
</dbReference>
<dbReference type="SMART" id="SM00869">
    <property type="entry name" value="Autotransporter"/>
    <property type="match status" value="1"/>
</dbReference>
<reference evidence="2 3" key="1">
    <citation type="submission" date="2019-05" db="EMBL/GenBank/DDBJ databases">
        <authorList>
            <person name="Zhou X."/>
        </authorList>
    </citation>
    <scope>NUCLEOTIDE SEQUENCE [LARGE SCALE GENOMIC DNA]</scope>
    <source>
        <strain evidence="2 3">DSM 432</strain>
    </source>
</reference>
<dbReference type="GO" id="GO:0019867">
    <property type="term" value="C:outer membrane"/>
    <property type="evidence" value="ECO:0007669"/>
    <property type="project" value="InterPro"/>
</dbReference>
<dbReference type="AlphaFoldDB" id="A0A6C1KD06"/>
<evidence type="ECO:0000313" key="2">
    <source>
        <dbReference type="EMBL" id="TLX41114.1"/>
    </source>
</evidence>
<feature type="domain" description="Autotransporter" evidence="1">
    <location>
        <begin position="792"/>
        <end position="1067"/>
    </location>
</feature>
<dbReference type="SUPFAM" id="SSF51126">
    <property type="entry name" value="Pectin lyase-like"/>
    <property type="match status" value="1"/>
</dbReference>
<evidence type="ECO:0000259" key="1">
    <source>
        <dbReference type="PROSITE" id="PS51208"/>
    </source>
</evidence>
<dbReference type="InterPro" id="IPR011050">
    <property type="entry name" value="Pectin_lyase_fold/virulence"/>
</dbReference>
<dbReference type="InterPro" id="IPR030895">
    <property type="entry name" value="T5SS_PEPC_rpt"/>
</dbReference>
<proteinExistence type="predicted"/>
<dbReference type="Proteomes" id="UP000305131">
    <property type="component" value="Unassembled WGS sequence"/>
</dbReference>
<protein>
    <submittedName>
        <fullName evidence="2">Autotransporter outer membrane beta-barrel domain-containing protein</fullName>
    </submittedName>
</protein>
<gene>
    <name evidence="2" type="ORF">FBQ73_19485</name>
</gene>
<dbReference type="InterPro" id="IPR005546">
    <property type="entry name" value="Autotransporte_beta"/>
</dbReference>
<dbReference type="PROSITE" id="PS51208">
    <property type="entry name" value="AUTOTRANSPORTER"/>
    <property type="match status" value="1"/>
</dbReference>
<accession>A0A6C1KD06</accession>
<dbReference type="NCBIfam" id="TIGR01414">
    <property type="entry name" value="autotrans_barl"/>
    <property type="match status" value="1"/>
</dbReference>
<comment type="caution">
    <text evidence="2">The sequence shown here is derived from an EMBL/GenBank/DDBJ whole genome shotgun (WGS) entry which is preliminary data.</text>
</comment>
<dbReference type="InterPro" id="IPR006315">
    <property type="entry name" value="OM_autotransptr_brl_dom"/>
</dbReference>
<dbReference type="SUPFAM" id="SSF103515">
    <property type="entry name" value="Autotransporter"/>
    <property type="match status" value="1"/>
</dbReference>
<dbReference type="EMBL" id="VAUP01000038">
    <property type="protein sequence ID" value="TLX41114.1"/>
    <property type="molecule type" value="Genomic_DNA"/>
</dbReference>
<name>A0A6C1KD06_XANAU</name>
<dbReference type="OrthoDB" id="9804931at2"/>
<organism evidence="2 3">
    <name type="scientific">Xanthobacter autotrophicus</name>
    <dbReference type="NCBI Taxonomy" id="280"/>
    <lineage>
        <taxon>Bacteria</taxon>
        <taxon>Pseudomonadati</taxon>
        <taxon>Pseudomonadota</taxon>
        <taxon>Alphaproteobacteria</taxon>
        <taxon>Hyphomicrobiales</taxon>
        <taxon>Xanthobacteraceae</taxon>
        <taxon>Xanthobacter</taxon>
    </lineage>
</organism>